<dbReference type="PANTHER" id="PTHR44196">
    <property type="entry name" value="DEHYDROGENASE/REDUCTASE SDR FAMILY MEMBER 7B"/>
    <property type="match status" value="1"/>
</dbReference>
<dbReference type="InterPro" id="IPR036291">
    <property type="entry name" value="NAD(P)-bd_dom_sf"/>
</dbReference>
<keyword evidence="6" id="KW-1185">Reference proteome</keyword>
<evidence type="ECO:0000256" key="2">
    <source>
        <dbReference type="ARBA" id="ARBA00023002"/>
    </source>
</evidence>
<comment type="similarity">
    <text evidence="1 3">Belongs to the short-chain dehydrogenases/reductases (SDR) family.</text>
</comment>
<evidence type="ECO:0000313" key="6">
    <source>
        <dbReference type="Proteomes" id="UP000606921"/>
    </source>
</evidence>
<evidence type="ECO:0000256" key="3">
    <source>
        <dbReference type="RuleBase" id="RU000363"/>
    </source>
</evidence>
<dbReference type="InterPro" id="IPR057326">
    <property type="entry name" value="KR_dom"/>
</dbReference>
<dbReference type="Proteomes" id="UP000606921">
    <property type="component" value="Unassembled WGS sequence"/>
</dbReference>
<evidence type="ECO:0000256" key="1">
    <source>
        <dbReference type="ARBA" id="ARBA00006484"/>
    </source>
</evidence>
<dbReference type="InterPro" id="IPR002347">
    <property type="entry name" value="SDR_fam"/>
</dbReference>
<dbReference type="PANTHER" id="PTHR44196:SF1">
    <property type="entry name" value="DEHYDROGENASE_REDUCTASE SDR FAMILY MEMBER 7B"/>
    <property type="match status" value="1"/>
</dbReference>
<dbReference type="InterPro" id="IPR020904">
    <property type="entry name" value="Sc_DH/Rdtase_CS"/>
</dbReference>
<proteinExistence type="inferred from homology"/>
<evidence type="ECO:0000313" key="5">
    <source>
        <dbReference type="EMBL" id="CAD7031688.1"/>
    </source>
</evidence>
<reference evidence="5 6" key="1">
    <citation type="submission" date="2020-11" db="EMBL/GenBank/DDBJ databases">
        <authorList>
            <person name="Lassalle F."/>
        </authorList>
    </citation>
    <scope>NUCLEOTIDE SEQUENCE [LARGE SCALE GENOMIC DNA]</scope>
    <source>
        <strain evidence="5 6">JC140</strain>
    </source>
</reference>
<dbReference type="Gene3D" id="3.40.50.720">
    <property type="entry name" value="NAD(P)-binding Rossmann-like Domain"/>
    <property type="match status" value="1"/>
</dbReference>
<organism evidence="5 6">
    <name type="scientific">Pseudorhizobium endolithicum</name>
    <dbReference type="NCBI Taxonomy" id="1191678"/>
    <lineage>
        <taxon>Bacteria</taxon>
        <taxon>Pseudomonadati</taxon>
        <taxon>Pseudomonadota</taxon>
        <taxon>Alphaproteobacteria</taxon>
        <taxon>Hyphomicrobiales</taxon>
        <taxon>Rhizobiaceae</taxon>
        <taxon>Rhizobium/Agrobacterium group</taxon>
        <taxon>Pseudorhizobium</taxon>
    </lineage>
</organism>
<dbReference type="SMART" id="SM00822">
    <property type="entry name" value="PKS_KR"/>
    <property type="match status" value="1"/>
</dbReference>
<dbReference type="EMBL" id="CABFWF030000010">
    <property type="protein sequence ID" value="CAD7031688.1"/>
    <property type="molecule type" value="Genomic_DNA"/>
</dbReference>
<comment type="caution">
    <text evidence="5">The sequence shown here is derived from an EMBL/GenBank/DDBJ whole genome shotgun (WGS) entry which is preliminary data.</text>
</comment>
<dbReference type="PRINTS" id="PR00080">
    <property type="entry name" value="SDRFAMILY"/>
</dbReference>
<dbReference type="PRINTS" id="PR00081">
    <property type="entry name" value="GDHRDH"/>
</dbReference>
<gene>
    <name evidence="5" type="ORF">REJC140_02952</name>
</gene>
<dbReference type="RefSeq" id="WP_142592141.1">
    <property type="nucleotide sequence ID" value="NZ_CABFWF030000010.1"/>
</dbReference>
<name>A0ABN7JHK4_9HYPH</name>
<sequence length="311" mass="33576">MVEESAAPAPVAGRVVVITGASSGIGRATALEFSRANVALVLSARNREQLELVAEECRKLGALVLTLPADVSISDQVSKLGDAAVAAFGRIDVWLNCAAVLMFGPVLDESLEPFRRVIDVNLFGYVNGTRTALQHFQRQEGGGVLINGASMLGKSGEPFLGAYVASKAAIIGFTTCVRQEMRDFQHIQVCTILPVAIDTPIYQKAANHMGKPARCLPAVYAVQRVAKAIVRVSEQPRAEVIVGSYGHLLNIALKLFPRLTERLIARLAPRLQFDEGSEDEHDGNLYQPAGPNTVGGGWRNYWRSKAGLLRM</sequence>
<dbReference type="Pfam" id="PF00106">
    <property type="entry name" value="adh_short"/>
    <property type="match status" value="1"/>
</dbReference>
<keyword evidence="2" id="KW-0560">Oxidoreductase</keyword>
<evidence type="ECO:0000259" key="4">
    <source>
        <dbReference type="SMART" id="SM00822"/>
    </source>
</evidence>
<protein>
    <submittedName>
        <fullName evidence="5">Short-chain dehydrogenase</fullName>
    </submittedName>
</protein>
<dbReference type="SUPFAM" id="SSF51735">
    <property type="entry name" value="NAD(P)-binding Rossmann-fold domains"/>
    <property type="match status" value="1"/>
</dbReference>
<dbReference type="NCBIfam" id="NF005495">
    <property type="entry name" value="PRK07109.1"/>
    <property type="match status" value="1"/>
</dbReference>
<accession>A0ABN7JHK4</accession>
<feature type="domain" description="Ketoreductase" evidence="4">
    <location>
        <begin position="14"/>
        <end position="187"/>
    </location>
</feature>
<dbReference type="PROSITE" id="PS00061">
    <property type="entry name" value="ADH_SHORT"/>
    <property type="match status" value="1"/>
</dbReference>